<evidence type="ECO:0000313" key="3">
    <source>
        <dbReference type="Proteomes" id="UP001162031"/>
    </source>
</evidence>
<reference evidence="2" key="1">
    <citation type="submission" date="2022-12" db="EMBL/GenBank/DDBJ databases">
        <authorList>
            <person name="Webb A."/>
        </authorList>
    </citation>
    <scope>NUCLEOTIDE SEQUENCE</scope>
    <source>
        <strain evidence="2">Hp1</strain>
    </source>
</reference>
<comment type="caution">
    <text evidence="2">The sequence shown here is derived from an EMBL/GenBank/DDBJ whole genome shotgun (WGS) entry which is preliminary data.</text>
</comment>
<feature type="region of interest" description="Disordered" evidence="1">
    <location>
        <begin position="192"/>
        <end position="221"/>
    </location>
</feature>
<evidence type="ECO:0000256" key="1">
    <source>
        <dbReference type="SAM" id="MobiDB-lite"/>
    </source>
</evidence>
<dbReference type="AlphaFoldDB" id="A0AAV0UIV9"/>
<dbReference type="EMBL" id="CANTFL010001286">
    <property type="protein sequence ID" value="CAI5735690.1"/>
    <property type="molecule type" value="Genomic_DNA"/>
</dbReference>
<dbReference type="Proteomes" id="UP001162031">
    <property type="component" value="Unassembled WGS sequence"/>
</dbReference>
<keyword evidence="3" id="KW-1185">Reference proteome</keyword>
<evidence type="ECO:0000313" key="2">
    <source>
        <dbReference type="EMBL" id="CAI5735690.1"/>
    </source>
</evidence>
<proteinExistence type="predicted"/>
<sequence length="374" mass="42585">MTDAHDDLLQCVLQLAASSDKLCATNALLGTHLKHMRQALPASGMPRLTSKLAVVAAPLAPESRTLEETFQETHDVGLESAERLEITKSRIEKELRRRSERFQDLVTSRNTDIQEEYARMLKELDDQADLLDEEIRKEKEGAVARARQRHEEALEGKARKKQRLKEQSAQLRAQLDEFTLTIRQQQQVFATLEDESVNHEEESDRDDVQSAEERRRLEEERAQNEIVELQQEIVLLREVQKATVEKIDKQSLKTQYEEEKNEAMEELAHLESLMENLAPQINTNGIRLHSLLRTLAPSPVIGTLMTRIYQQLSSDPLAPSMETELPSTPRKTVDLKEFLNSCPSCEEGSQAISELKKLQLVHCYESSGIVALAD</sequence>
<feature type="compositionally biased region" description="Basic and acidic residues" evidence="1">
    <location>
        <begin position="196"/>
        <end position="221"/>
    </location>
</feature>
<organism evidence="2 3">
    <name type="scientific">Hyaloperonospora brassicae</name>
    <name type="common">Brassica downy mildew</name>
    <name type="synonym">Peronospora brassicae</name>
    <dbReference type="NCBI Taxonomy" id="162125"/>
    <lineage>
        <taxon>Eukaryota</taxon>
        <taxon>Sar</taxon>
        <taxon>Stramenopiles</taxon>
        <taxon>Oomycota</taxon>
        <taxon>Peronosporomycetes</taxon>
        <taxon>Peronosporales</taxon>
        <taxon>Peronosporaceae</taxon>
        <taxon>Hyaloperonospora</taxon>
    </lineage>
</organism>
<protein>
    <submittedName>
        <fullName evidence="2">Uncharacterized protein</fullName>
    </submittedName>
</protein>
<name>A0AAV0UIV9_HYABA</name>
<gene>
    <name evidence="2" type="ORF">HBR001_LOCUS6574</name>
</gene>
<accession>A0AAV0UIV9</accession>